<dbReference type="InterPro" id="IPR012863">
    <property type="entry name" value="DUF1636"/>
</dbReference>
<keyword evidence="2" id="KW-1185">Reference proteome</keyword>
<dbReference type="Pfam" id="PF07845">
    <property type="entry name" value="DUF1636"/>
    <property type="match status" value="1"/>
</dbReference>
<reference evidence="1 2" key="1">
    <citation type="submission" date="2014-09" db="EMBL/GenBank/DDBJ databases">
        <title>Genome sequencing of Methyloceanibacter caenitepidi Gela4.</title>
        <authorList>
            <person name="Takeuchi M."/>
            <person name="Susumu S."/>
            <person name="Kamagata Y."/>
            <person name="Oshima K."/>
            <person name="Hattori M."/>
            <person name="Iwasaki W."/>
        </authorList>
    </citation>
    <scope>NUCLEOTIDE SEQUENCE [LARGE SCALE GENOMIC DNA]</scope>
    <source>
        <strain evidence="1 2">Gela4</strain>
    </source>
</reference>
<dbReference type="AlphaFoldDB" id="A0A0A8JZB2"/>
<sequence length="141" mass="14888">MTSPLDAKDSAAPIPEGPTVYVCVTCRKPDDAADAPRAGLLLAEATAEAARGTRVTVRQVECLANCRRSLSAAMRKKDSWTYVFGDLSTPDDAAALIDGAMLLAEAEDGLLPWRGRPDALKGGLVARVPPLVLGPIPEDFE</sequence>
<evidence type="ECO:0008006" key="3">
    <source>
        <dbReference type="Google" id="ProtNLM"/>
    </source>
</evidence>
<protein>
    <recommendedName>
        <fullName evidence="3">Metal-binding protein</fullName>
    </recommendedName>
</protein>
<proteinExistence type="predicted"/>
<accession>A0A0A8JZB2</accession>
<dbReference type="KEGG" id="mcg:GL4_0407"/>
<evidence type="ECO:0000313" key="2">
    <source>
        <dbReference type="Proteomes" id="UP000031643"/>
    </source>
</evidence>
<evidence type="ECO:0000313" key="1">
    <source>
        <dbReference type="EMBL" id="BAQ15875.1"/>
    </source>
</evidence>
<name>A0A0A8JZB2_9HYPH</name>
<gene>
    <name evidence="1" type="ORF">GL4_0407</name>
</gene>
<dbReference type="RefSeq" id="WP_172653273.1">
    <property type="nucleotide sequence ID" value="NZ_AP014648.1"/>
</dbReference>
<dbReference type="Proteomes" id="UP000031643">
    <property type="component" value="Chromosome"/>
</dbReference>
<dbReference type="STRING" id="1384459.GL4_0407"/>
<dbReference type="EMBL" id="AP014648">
    <property type="protein sequence ID" value="BAQ15875.1"/>
    <property type="molecule type" value="Genomic_DNA"/>
</dbReference>
<organism evidence="1 2">
    <name type="scientific">Methyloceanibacter caenitepidi</name>
    <dbReference type="NCBI Taxonomy" id="1384459"/>
    <lineage>
        <taxon>Bacteria</taxon>
        <taxon>Pseudomonadati</taxon>
        <taxon>Pseudomonadota</taxon>
        <taxon>Alphaproteobacteria</taxon>
        <taxon>Hyphomicrobiales</taxon>
        <taxon>Hyphomicrobiaceae</taxon>
        <taxon>Methyloceanibacter</taxon>
    </lineage>
</organism>
<dbReference type="HOGENOM" id="CLU_125446_0_0_5"/>